<evidence type="ECO:0000313" key="2">
    <source>
        <dbReference type="RefSeq" id="XP_072821568.1"/>
    </source>
</evidence>
<reference evidence="2" key="1">
    <citation type="submission" date="2025-08" db="UniProtKB">
        <authorList>
            <consortium name="RefSeq"/>
        </authorList>
    </citation>
    <scope>IDENTIFICATION</scope>
</reference>
<proteinExistence type="predicted"/>
<keyword evidence="1" id="KW-1185">Reference proteome</keyword>
<organism evidence="1 2">
    <name type="scientific">Vicugna pacos</name>
    <name type="common">Alpaca</name>
    <name type="synonym">Lama pacos</name>
    <dbReference type="NCBI Taxonomy" id="30538"/>
    <lineage>
        <taxon>Eukaryota</taxon>
        <taxon>Metazoa</taxon>
        <taxon>Chordata</taxon>
        <taxon>Craniata</taxon>
        <taxon>Vertebrata</taxon>
        <taxon>Euteleostomi</taxon>
        <taxon>Mammalia</taxon>
        <taxon>Eutheria</taxon>
        <taxon>Laurasiatheria</taxon>
        <taxon>Artiodactyla</taxon>
        <taxon>Tylopoda</taxon>
        <taxon>Camelidae</taxon>
        <taxon>Vicugna</taxon>
    </lineage>
</organism>
<sequence>MKLGKNRPHKEEPQREGIEMNQQCWRGRTLTAWPCVLGMGQILTVSLASVTALTNNVSNSNPSQTLRWSQVLGSPRITS</sequence>
<protein>
    <submittedName>
        <fullName evidence="2">Otoferlin-like</fullName>
    </submittedName>
</protein>
<gene>
    <name evidence="2" type="primary">LOC140697630</name>
</gene>
<accession>A0ABM5DKY9</accession>
<name>A0ABM5DKY9_VICPA</name>
<dbReference type="GeneID" id="140697630"/>
<dbReference type="Proteomes" id="UP001652581">
    <property type="component" value="Chromosome 8"/>
</dbReference>
<evidence type="ECO:0000313" key="1">
    <source>
        <dbReference type="Proteomes" id="UP001652581"/>
    </source>
</evidence>
<dbReference type="RefSeq" id="XP_072821568.1">
    <property type="nucleotide sequence ID" value="XM_072965467.1"/>
</dbReference>